<evidence type="ECO:0000313" key="2">
    <source>
        <dbReference type="Proteomes" id="UP000219338"/>
    </source>
</evidence>
<gene>
    <name evidence="1" type="ORF">ARMOST_21885</name>
</gene>
<dbReference type="STRING" id="47428.A0A284SBF2"/>
<dbReference type="AlphaFoldDB" id="A0A284SBF2"/>
<accession>A0A284SBF2</accession>
<evidence type="ECO:0000313" key="1">
    <source>
        <dbReference type="EMBL" id="SJL18299.1"/>
    </source>
</evidence>
<protein>
    <submittedName>
        <fullName evidence="1">Uncharacterized protein</fullName>
    </submittedName>
</protein>
<dbReference type="Proteomes" id="UP000219338">
    <property type="component" value="Unassembled WGS sequence"/>
</dbReference>
<organism evidence="1 2">
    <name type="scientific">Armillaria ostoyae</name>
    <name type="common">Armillaria root rot fungus</name>
    <dbReference type="NCBI Taxonomy" id="47428"/>
    <lineage>
        <taxon>Eukaryota</taxon>
        <taxon>Fungi</taxon>
        <taxon>Dikarya</taxon>
        <taxon>Basidiomycota</taxon>
        <taxon>Agaricomycotina</taxon>
        <taxon>Agaricomycetes</taxon>
        <taxon>Agaricomycetidae</taxon>
        <taxon>Agaricales</taxon>
        <taxon>Marasmiineae</taxon>
        <taxon>Physalacriaceae</taxon>
        <taxon>Armillaria</taxon>
    </lineage>
</organism>
<dbReference type="EMBL" id="FUEG01000057">
    <property type="protein sequence ID" value="SJL18299.1"/>
    <property type="molecule type" value="Genomic_DNA"/>
</dbReference>
<keyword evidence="2" id="KW-1185">Reference proteome</keyword>
<name>A0A284SBF2_ARMOS</name>
<reference evidence="2" key="1">
    <citation type="journal article" date="2017" name="Nat. Ecol. Evol.">
        <title>Genome expansion and lineage-specific genetic innovations in the forest pathogenic fungi Armillaria.</title>
        <authorList>
            <person name="Sipos G."/>
            <person name="Prasanna A.N."/>
            <person name="Walter M.C."/>
            <person name="O'Connor E."/>
            <person name="Balint B."/>
            <person name="Krizsan K."/>
            <person name="Kiss B."/>
            <person name="Hess J."/>
            <person name="Varga T."/>
            <person name="Slot J."/>
            <person name="Riley R."/>
            <person name="Boka B."/>
            <person name="Rigling D."/>
            <person name="Barry K."/>
            <person name="Lee J."/>
            <person name="Mihaltcheva S."/>
            <person name="LaButti K."/>
            <person name="Lipzen A."/>
            <person name="Waldron R."/>
            <person name="Moloney N.M."/>
            <person name="Sperisen C."/>
            <person name="Kredics L."/>
            <person name="Vagvoelgyi C."/>
            <person name="Patrignani A."/>
            <person name="Fitzpatrick D."/>
            <person name="Nagy I."/>
            <person name="Doyle S."/>
            <person name="Anderson J.B."/>
            <person name="Grigoriev I.V."/>
            <person name="Gueldener U."/>
            <person name="Muensterkoetter M."/>
            <person name="Nagy L.G."/>
        </authorList>
    </citation>
    <scope>NUCLEOTIDE SEQUENCE [LARGE SCALE GENOMIC DNA]</scope>
    <source>
        <strain evidence="2">C18/9</strain>
    </source>
</reference>
<dbReference type="OrthoDB" id="1470350at2759"/>
<sequence length="213" mass="23374">MFSLTLESLQTDLSTIRRSSPLLLCLLSWYIWSPTSLTLIDSALILALLSRSSPMHGWDTCLTRDIVLRSSMICTGNMSVLEFEPHVRRYIGQLLGQWDKLYDKALKDMSGEEGEGAKYVAFDIIGDLAFGAPFGMIMAAKDSAQVPEDPNAMIDSYRKTIRDVPGDSGSCARVVETPAEVNSMVLAGRKESPHFYGDGIEEIGGTNGQERSA</sequence>
<proteinExistence type="predicted"/>